<dbReference type="RefSeq" id="WP_092632471.1">
    <property type="nucleotide sequence ID" value="NZ_FNFM01000015.1"/>
</dbReference>
<evidence type="ECO:0000313" key="3">
    <source>
        <dbReference type="Proteomes" id="UP000199213"/>
    </source>
</evidence>
<keyword evidence="1" id="KW-1133">Transmembrane helix</keyword>
<accession>A0A1G9FIN5</accession>
<organism evidence="2 3">
    <name type="scientific">Actinopolyspora mzabensis</name>
    <dbReference type="NCBI Taxonomy" id="995066"/>
    <lineage>
        <taxon>Bacteria</taxon>
        <taxon>Bacillati</taxon>
        <taxon>Actinomycetota</taxon>
        <taxon>Actinomycetes</taxon>
        <taxon>Actinopolysporales</taxon>
        <taxon>Actinopolysporaceae</taxon>
        <taxon>Actinopolyspora</taxon>
    </lineage>
</organism>
<dbReference type="AlphaFoldDB" id="A0A1G9FIN5"/>
<proteinExistence type="predicted"/>
<keyword evidence="1" id="KW-0472">Membrane</keyword>
<evidence type="ECO:0000256" key="1">
    <source>
        <dbReference type="SAM" id="Phobius"/>
    </source>
</evidence>
<dbReference type="OrthoDB" id="5191851at2"/>
<reference evidence="3" key="1">
    <citation type="submission" date="2016-10" db="EMBL/GenBank/DDBJ databases">
        <authorList>
            <person name="Varghese N."/>
            <person name="Submissions S."/>
        </authorList>
    </citation>
    <scope>NUCLEOTIDE SEQUENCE [LARGE SCALE GENOMIC DNA]</scope>
    <source>
        <strain evidence="3">DSM 45460</strain>
    </source>
</reference>
<dbReference type="EMBL" id="FNFM01000015">
    <property type="protein sequence ID" value="SDK88192.1"/>
    <property type="molecule type" value="Genomic_DNA"/>
</dbReference>
<protein>
    <submittedName>
        <fullName evidence="2">Uncharacterized protein</fullName>
    </submittedName>
</protein>
<gene>
    <name evidence="2" type="ORF">SAMN04487820_11560</name>
</gene>
<feature type="transmembrane region" description="Helical" evidence="1">
    <location>
        <begin position="107"/>
        <end position="129"/>
    </location>
</feature>
<name>A0A1G9FIN5_ACTMZ</name>
<feature type="transmembrane region" description="Helical" evidence="1">
    <location>
        <begin position="43"/>
        <end position="63"/>
    </location>
</feature>
<sequence length="137" mass="14530">MSTPARNSPFVGLHWGTIVALGILGLIQPALGILRVYETLGRPWSPIVVTVLVAALWVAVVVLRRTARPVLTLTIVGTLYGVLTIVLNWIVRIVLYGSSAPLPGPAIASIVLANLLGGALLGLLALVILRIMSRRGR</sequence>
<evidence type="ECO:0000313" key="2">
    <source>
        <dbReference type="EMBL" id="SDK88192.1"/>
    </source>
</evidence>
<feature type="transmembrane region" description="Helical" evidence="1">
    <location>
        <begin position="70"/>
        <end position="95"/>
    </location>
</feature>
<dbReference type="Proteomes" id="UP000199213">
    <property type="component" value="Unassembled WGS sequence"/>
</dbReference>
<feature type="transmembrane region" description="Helical" evidence="1">
    <location>
        <begin position="12"/>
        <end position="37"/>
    </location>
</feature>
<keyword evidence="3" id="KW-1185">Reference proteome</keyword>
<keyword evidence="1" id="KW-0812">Transmembrane</keyword>